<evidence type="ECO:0000313" key="6">
    <source>
        <dbReference type="Proteomes" id="UP001153292"/>
    </source>
</evidence>
<evidence type="ECO:0000313" key="5">
    <source>
        <dbReference type="EMBL" id="CAH0403630.1"/>
    </source>
</evidence>
<dbReference type="PANTHER" id="PTHR12236">
    <property type="entry name" value="STRUCTURAL CONTITUENT OF CUTICLE"/>
    <property type="match status" value="1"/>
</dbReference>
<dbReference type="InterPro" id="IPR031311">
    <property type="entry name" value="CHIT_BIND_RR_consensus"/>
</dbReference>
<gene>
    <name evidence="5" type="ORF">CHILSU_LOCUS6912</name>
</gene>
<dbReference type="PROSITE" id="PS51155">
    <property type="entry name" value="CHIT_BIND_RR_2"/>
    <property type="match status" value="1"/>
</dbReference>
<keyword evidence="2" id="KW-0732">Signal</keyword>
<sequence>MHFEGKLTVKIDLQGPVLFPNDSPPPPRPPLIVTSRPLTESISRSELNNSLAQSSQLSNVVRPYLARIKDYRPYNYAVATTAPFVADYLKPESRYDYALSNVVRPYLARIKDYRPYNYAVATTAPFVADYLKPESRYDYEDGVCRSLDGDVWTVVYDEIKLPVFCIEENRWALDRTQLPPIYKALSNHAKQEVIDVRRQNLKNQQNYEAVASKLLKDWRFVDDTGVGDGLSNVQTVPVEEPYHHRHNTNYKDDPSNDDYDQNKNYAFSYTVKDQKTGDDFSHSQHSSGSATNGEYRVRLPDGRMQIVSYTADENGYQADVRYDDEDKTAANSIDNNFNSYNGDRNHNNGNSNNDHDYIEIKNRYNDFNDKNDYQQKTYKADVEEYKPPANKDYYNQYTDLSKEYYNDDLSTEYESKSYDYAPHKSKFASFVDNKNVDPNKFVSNNNVAFGSTVTPSYEQLKDLLVTKKAYNTVQPYLSNIPVEINVPSTTPNYDFTTERVVLIGGKKPSLYTSVSSSLAPIINAGYVTATPSPVTYNNYVVSSTPRNYLVSTIDRLRNQVDLSGSKPVLSNSYIDRINKYLRFN</sequence>
<dbReference type="Pfam" id="PF00379">
    <property type="entry name" value="Chitin_bind_4"/>
    <property type="match status" value="1"/>
</dbReference>
<dbReference type="InterPro" id="IPR000618">
    <property type="entry name" value="Insect_cuticle"/>
</dbReference>
<evidence type="ECO:0000256" key="1">
    <source>
        <dbReference type="ARBA" id="ARBA00022460"/>
    </source>
</evidence>
<dbReference type="EMBL" id="OU963918">
    <property type="protein sequence ID" value="CAH0403630.1"/>
    <property type="molecule type" value="Genomic_DNA"/>
</dbReference>
<dbReference type="PROSITE" id="PS00233">
    <property type="entry name" value="CHIT_BIND_RR_1"/>
    <property type="match status" value="1"/>
</dbReference>
<dbReference type="PANTHER" id="PTHR12236:SF79">
    <property type="entry name" value="CUTICULAR PROTEIN 50CB-RELATED"/>
    <property type="match status" value="1"/>
</dbReference>
<proteinExistence type="predicted"/>
<reference evidence="5" key="1">
    <citation type="submission" date="2021-12" db="EMBL/GenBank/DDBJ databases">
        <authorList>
            <person name="King R."/>
        </authorList>
    </citation>
    <scope>NUCLEOTIDE SEQUENCE</scope>
</reference>
<evidence type="ECO:0000256" key="3">
    <source>
        <dbReference type="PROSITE-ProRule" id="PRU00497"/>
    </source>
</evidence>
<name>A0ABN8BAM3_CHISP</name>
<keyword evidence="6" id="KW-1185">Reference proteome</keyword>
<accession>A0ABN8BAM3</accession>
<feature type="region of interest" description="Disordered" evidence="4">
    <location>
        <begin position="275"/>
        <end position="299"/>
    </location>
</feature>
<feature type="region of interest" description="Disordered" evidence="4">
    <location>
        <begin position="238"/>
        <end position="262"/>
    </location>
</feature>
<dbReference type="InterPro" id="IPR051217">
    <property type="entry name" value="Insect_Cuticle_Struc_Prot"/>
</dbReference>
<evidence type="ECO:0000256" key="4">
    <source>
        <dbReference type="SAM" id="MobiDB-lite"/>
    </source>
</evidence>
<protein>
    <submittedName>
        <fullName evidence="5">Uncharacterized protein</fullName>
    </submittedName>
</protein>
<feature type="compositionally biased region" description="Polar residues" evidence="4">
    <location>
        <begin position="283"/>
        <end position="292"/>
    </location>
</feature>
<organism evidence="5 6">
    <name type="scientific">Chilo suppressalis</name>
    <name type="common">Asiatic rice borer moth</name>
    <dbReference type="NCBI Taxonomy" id="168631"/>
    <lineage>
        <taxon>Eukaryota</taxon>
        <taxon>Metazoa</taxon>
        <taxon>Ecdysozoa</taxon>
        <taxon>Arthropoda</taxon>
        <taxon>Hexapoda</taxon>
        <taxon>Insecta</taxon>
        <taxon>Pterygota</taxon>
        <taxon>Neoptera</taxon>
        <taxon>Endopterygota</taxon>
        <taxon>Lepidoptera</taxon>
        <taxon>Glossata</taxon>
        <taxon>Ditrysia</taxon>
        <taxon>Pyraloidea</taxon>
        <taxon>Crambidae</taxon>
        <taxon>Crambinae</taxon>
        <taxon>Chilo</taxon>
    </lineage>
</organism>
<evidence type="ECO:0000256" key="2">
    <source>
        <dbReference type="ARBA" id="ARBA00022729"/>
    </source>
</evidence>
<keyword evidence="1 3" id="KW-0193">Cuticle</keyword>
<dbReference type="Proteomes" id="UP001153292">
    <property type="component" value="Chromosome 25"/>
</dbReference>